<sequence>VREREGGRGGTTKRLLNLAIPQNRDKFSAKKVGHNSLELRWRLHAKQRGPNGVQQRQQLQQKQQDDTGSIASYSQVPRIKAIRTRDIFRALRTFAANTTAHGFYHLNHPVRFFKIGWIVLIIAAFVGIIVHLSILVVKYRDEPTSTKINPRGSVYTPPDITVCNRMMFAVSKLFEKSGDSYTVNPEFQPVLDSVLKVREFLEVSVKKYLRLSYGNYESDSDLLRIEDEGVYNLPNLAIRDTYGAPFLSRFSAEPRQMLLFCTYSSIACDFLDFKEFGLSTFPSCMTFSPSNFLSRRPNISVNSLGELRLVLFTDSYHPSQLVTDTLQLLPGDWFNMQGQGGAVVFVHQPSTYPTLGSRIEAPASRETIVDIRYQVYTSKNTRNYRCSESAESVQYLAIVNRTTQPERYQTQLADCYVDVTQKILLQKCGFIDPSLPLSLALSDRPRRGNLSNLLINSPSGRPLQPTDLITFIYQVFKRPTCQPLRSCQRFLTPCLIRRSACDLPGS</sequence>
<evidence type="ECO:0000256" key="10">
    <source>
        <dbReference type="ARBA" id="ARBA00023303"/>
    </source>
</evidence>
<accession>A0A267DD09</accession>
<comment type="subcellular location">
    <subcellularLocation>
        <location evidence="1">Membrane</location>
        <topology evidence="1">Multi-pass membrane protein</topology>
    </subcellularLocation>
</comment>
<evidence type="ECO:0000256" key="5">
    <source>
        <dbReference type="ARBA" id="ARBA00022989"/>
    </source>
</evidence>
<evidence type="ECO:0000256" key="11">
    <source>
        <dbReference type="RuleBase" id="RU000679"/>
    </source>
</evidence>
<reference evidence="14 15" key="1">
    <citation type="submission" date="2017-06" db="EMBL/GenBank/DDBJ databases">
        <title>A platform for efficient transgenesis in Macrostomum lignano, a flatworm model organism for stem cell research.</title>
        <authorList>
            <person name="Berezikov E."/>
        </authorList>
    </citation>
    <scope>NUCLEOTIDE SEQUENCE [LARGE SCALE GENOMIC DNA]</scope>
    <source>
        <strain evidence="14">DV1</strain>
        <tissue evidence="14">Whole organism</tissue>
    </source>
</reference>
<evidence type="ECO:0000256" key="12">
    <source>
        <dbReference type="SAM" id="MobiDB-lite"/>
    </source>
</evidence>
<feature type="region of interest" description="Disordered" evidence="12">
    <location>
        <begin position="48"/>
        <end position="70"/>
    </location>
</feature>
<keyword evidence="2 11" id="KW-0813">Transport</keyword>
<dbReference type="GO" id="GO:0015280">
    <property type="term" value="F:ligand-gated sodium channel activity"/>
    <property type="evidence" value="ECO:0007669"/>
    <property type="project" value="TreeGrafter"/>
</dbReference>
<dbReference type="EMBL" id="NIVC01004845">
    <property type="protein sequence ID" value="PAA46469.1"/>
    <property type="molecule type" value="Genomic_DNA"/>
</dbReference>
<name>A0A267DD09_9PLAT</name>
<evidence type="ECO:0000256" key="9">
    <source>
        <dbReference type="ARBA" id="ARBA00023201"/>
    </source>
</evidence>
<evidence type="ECO:0000256" key="3">
    <source>
        <dbReference type="ARBA" id="ARBA00022461"/>
    </source>
</evidence>
<proteinExistence type="inferred from homology"/>
<keyword evidence="3 11" id="KW-0894">Sodium channel</keyword>
<keyword evidence="6" id="KW-0915">Sodium</keyword>
<evidence type="ECO:0000256" key="6">
    <source>
        <dbReference type="ARBA" id="ARBA00023053"/>
    </source>
</evidence>
<keyword evidence="4 11" id="KW-0812">Transmembrane</keyword>
<dbReference type="AlphaFoldDB" id="A0A267DD09"/>
<dbReference type="InterPro" id="IPR001873">
    <property type="entry name" value="ENaC"/>
</dbReference>
<comment type="similarity">
    <text evidence="11">Belongs to the amiloride-sensitive sodium channel (TC 1.A.6) family.</text>
</comment>
<evidence type="ECO:0000256" key="7">
    <source>
        <dbReference type="ARBA" id="ARBA00023065"/>
    </source>
</evidence>
<keyword evidence="8 13" id="KW-0472">Membrane</keyword>
<keyword evidence="5 13" id="KW-1133">Transmembrane helix</keyword>
<comment type="caution">
    <text evidence="14">The sequence shown here is derived from an EMBL/GenBank/DDBJ whole genome shotgun (WGS) entry which is preliminary data.</text>
</comment>
<feature type="non-terminal residue" evidence="14">
    <location>
        <position position="1"/>
    </location>
</feature>
<evidence type="ECO:0000256" key="13">
    <source>
        <dbReference type="SAM" id="Phobius"/>
    </source>
</evidence>
<evidence type="ECO:0000256" key="1">
    <source>
        <dbReference type="ARBA" id="ARBA00004141"/>
    </source>
</evidence>
<dbReference type="Proteomes" id="UP000215902">
    <property type="component" value="Unassembled WGS sequence"/>
</dbReference>
<dbReference type="Pfam" id="PF00858">
    <property type="entry name" value="ASC"/>
    <property type="match status" value="1"/>
</dbReference>
<keyword evidence="10 11" id="KW-0407">Ion channel</keyword>
<organism evidence="14 15">
    <name type="scientific">Macrostomum lignano</name>
    <dbReference type="NCBI Taxonomy" id="282301"/>
    <lineage>
        <taxon>Eukaryota</taxon>
        <taxon>Metazoa</taxon>
        <taxon>Spiralia</taxon>
        <taxon>Lophotrochozoa</taxon>
        <taxon>Platyhelminthes</taxon>
        <taxon>Rhabditophora</taxon>
        <taxon>Macrostomorpha</taxon>
        <taxon>Macrostomida</taxon>
        <taxon>Macrostomidae</taxon>
        <taxon>Macrostomum</taxon>
    </lineage>
</organism>
<dbReference type="GO" id="GO:0005886">
    <property type="term" value="C:plasma membrane"/>
    <property type="evidence" value="ECO:0007669"/>
    <property type="project" value="TreeGrafter"/>
</dbReference>
<gene>
    <name evidence="14" type="ORF">BOX15_Mlig015081g3</name>
</gene>
<evidence type="ECO:0000256" key="4">
    <source>
        <dbReference type="ARBA" id="ARBA00022692"/>
    </source>
</evidence>
<protein>
    <submittedName>
        <fullName evidence="14">Uncharacterized protein</fullName>
    </submittedName>
</protein>
<evidence type="ECO:0000313" key="15">
    <source>
        <dbReference type="Proteomes" id="UP000215902"/>
    </source>
</evidence>
<dbReference type="Gene3D" id="2.60.470.10">
    <property type="entry name" value="Acid-sensing ion channels like domains"/>
    <property type="match status" value="1"/>
</dbReference>
<keyword evidence="15" id="KW-1185">Reference proteome</keyword>
<dbReference type="STRING" id="282301.A0A267DD09"/>
<evidence type="ECO:0000256" key="8">
    <source>
        <dbReference type="ARBA" id="ARBA00023136"/>
    </source>
</evidence>
<dbReference type="PANTHER" id="PTHR11690">
    <property type="entry name" value="AMILORIDE-SENSITIVE SODIUM CHANNEL-RELATED"/>
    <property type="match status" value="1"/>
</dbReference>
<evidence type="ECO:0000256" key="2">
    <source>
        <dbReference type="ARBA" id="ARBA00022448"/>
    </source>
</evidence>
<feature type="transmembrane region" description="Helical" evidence="13">
    <location>
        <begin position="115"/>
        <end position="137"/>
    </location>
</feature>
<keyword evidence="7 11" id="KW-0406">Ion transport</keyword>
<keyword evidence="9 11" id="KW-0739">Sodium transport</keyword>
<evidence type="ECO:0000313" key="14">
    <source>
        <dbReference type="EMBL" id="PAA46469.1"/>
    </source>
</evidence>